<proteinExistence type="predicted"/>
<comment type="caution">
    <text evidence="1">The sequence shown here is derived from an EMBL/GenBank/DDBJ whole genome shotgun (WGS) entry which is preliminary data.</text>
</comment>
<dbReference type="InterPro" id="IPR046342">
    <property type="entry name" value="CBS_dom_sf"/>
</dbReference>
<evidence type="ECO:0008006" key="3">
    <source>
        <dbReference type="Google" id="ProtNLM"/>
    </source>
</evidence>
<evidence type="ECO:0000313" key="1">
    <source>
        <dbReference type="EMBL" id="EYB92987.1"/>
    </source>
</evidence>
<gene>
    <name evidence="1" type="primary">Acey_s0187.g1106</name>
    <name evidence="1" type="ORF">Y032_0187g1106</name>
</gene>
<name>A0A016SRJ9_9BILA</name>
<protein>
    <recommendedName>
        <fullName evidence="3">CBS domain-containing protein</fullName>
    </recommendedName>
</protein>
<evidence type="ECO:0000313" key="2">
    <source>
        <dbReference type="Proteomes" id="UP000024635"/>
    </source>
</evidence>
<dbReference type="OrthoDB" id="5811584at2759"/>
<accession>A0A016SRJ9</accession>
<dbReference type="Gene3D" id="3.10.580.10">
    <property type="entry name" value="CBS-domain"/>
    <property type="match status" value="1"/>
</dbReference>
<dbReference type="SUPFAM" id="SSF54631">
    <property type="entry name" value="CBS-domain pair"/>
    <property type="match status" value="1"/>
</dbReference>
<sequence>MVTPVLFVTRITNYAEIQRTLVDGCKFRIFPVVDSADSQLLIGTISKNCLEELLDAQVCSRIEYFTQPQSRIEYFETVRIT</sequence>
<dbReference type="STRING" id="53326.A0A016SRJ9"/>
<dbReference type="AlphaFoldDB" id="A0A016SRJ9"/>
<organism evidence="1 2">
    <name type="scientific">Ancylostoma ceylanicum</name>
    <dbReference type="NCBI Taxonomy" id="53326"/>
    <lineage>
        <taxon>Eukaryota</taxon>
        <taxon>Metazoa</taxon>
        <taxon>Ecdysozoa</taxon>
        <taxon>Nematoda</taxon>
        <taxon>Chromadorea</taxon>
        <taxon>Rhabditida</taxon>
        <taxon>Rhabditina</taxon>
        <taxon>Rhabditomorpha</taxon>
        <taxon>Strongyloidea</taxon>
        <taxon>Ancylostomatidae</taxon>
        <taxon>Ancylostomatinae</taxon>
        <taxon>Ancylostoma</taxon>
    </lineage>
</organism>
<dbReference type="EMBL" id="JARK01001523">
    <property type="protein sequence ID" value="EYB92987.1"/>
    <property type="molecule type" value="Genomic_DNA"/>
</dbReference>
<reference evidence="2" key="1">
    <citation type="journal article" date="2015" name="Nat. Genet.">
        <title>The genome and transcriptome of the zoonotic hookworm Ancylostoma ceylanicum identify infection-specific gene families.</title>
        <authorList>
            <person name="Schwarz E.M."/>
            <person name="Hu Y."/>
            <person name="Antoshechkin I."/>
            <person name="Miller M.M."/>
            <person name="Sternberg P.W."/>
            <person name="Aroian R.V."/>
        </authorList>
    </citation>
    <scope>NUCLEOTIDE SEQUENCE</scope>
    <source>
        <strain evidence="2">HY135</strain>
    </source>
</reference>
<keyword evidence="2" id="KW-1185">Reference proteome</keyword>
<dbReference type="Proteomes" id="UP000024635">
    <property type="component" value="Unassembled WGS sequence"/>
</dbReference>